<keyword evidence="2" id="KW-1185">Reference proteome</keyword>
<dbReference type="EMBL" id="JBANQN010000001">
    <property type="protein sequence ID" value="KAK6804217.1"/>
    <property type="molecule type" value="Genomic_DNA"/>
</dbReference>
<sequence>MVLHNKLSTCCISHEFYKVATNNPNKIAVIQACGGLKIAKEFRLSCSENGDQDTREKFQEFISSKRESVNPPVYECDQCFTFSEILSAVDSLSSRLRCILDGGDDPNLVKPSSVPRTS</sequence>
<comment type="caution">
    <text evidence="1">The sequence shown here is derived from an EMBL/GenBank/DDBJ whole genome shotgun (WGS) entry which is preliminary data.</text>
</comment>
<gene>
    <name evidence="1" type="ORF">RDI58_002001</name>
</gene>
<organism evidence="1 2">
    <name type="scientific">Solanum bulbocastanum</name>
    <name type="common">Wild potato</name>
    <dbReference type="NCBI Taxonomy" id="147425"/>
    <lineage>
        <taxon>Eukaryota</taxon>
        <taxon>Viridiplantae</taxon>
        <taxon>Streptophyta</taxon>
        <taxon>Embryophyta</taxon>
        <taxon>Tracheophyta</taxon>
        <taxon>Spermatophyta</taxon>
        <taxon>Magnoliopsida</taxon>
        <taxon>eudicotyledons</taxon>
        <taxon>Gunneridae</taxon>
        <taxon>Pentapetalae</taxon>
        <taxon>asterids</taxon>
        <taxon>lamiids</taxon>
        <taxon>Solanales</taxon>
        <taxon>Solanaceae</taxon>
        <taxon>Solanoideae</taxon>
        <taxon>Solaneae</taxon>
        <taxon>Solanum</taxon>
    </lineage>
</organism>
<dbReference type="AlphaFoldDB" id="A0AAN8U3L3"/>
<dbReference type="Proteomes" id="UP001371456">
    <property type="component" value="Unassembled WGS sequence"/>
</dbReference>
<dbReference type="PANTHER" id="PTHR44394:SF1">
    <property type="entry name" value="BETA-ALANINE-ACTIVATING ENZYME"/>
    <property type="match status" value="1"/>
</dbReference>
<evidence type="ECO:0000313" key="2">
    <source>
        <dbReference type="Proteomes" id="UP001371456"/>
    </source>
</evidence>
<evidence type="ECO:0000313" key="1">
    <source>
        <dbReference type="EMBL" id="KAK6804217.1"/>
    </source>
</evidence>
<accession>A0AAN8U3L3</accession>
<proteinExistence type="predicted"/>
<name>A0AAN8U3L3_SOLBU</name>
<dbReference type="PANTHER" id="PTHR44394">
    <property type="entry name" value="BETA-ALANINE-ACTIVATING ENZYME"/>
    <property type="match status" value="1"/>
</dbReference>
<dbReference type="GO" id="GO:0043041">
    <property type="term" value="P:amino acid activation for nonribosomal peptide biosynthetic process"/>
    <property type="evidence" value="ECO:0007669"/>
    <property type="project" value="TreeGrafter"/>
</dbReference>
<reference evidence="1 2" key="1">
    <citation type="submission" date="2024-02" db="EMBL/GenBank/DDBJ databases">
        <title>de novo genome assembly of Solanum bulbocastanum strain 11H21.</title>
        <authorList>
            <person name="Hosaka A.J."/>
        </authorList>
    </citation>
    <scope>NUCLEOTIDE SEQUENCE [LARGE SCALE GENOMIC DNA]</scope>
    <source>
        <tissue evidence="1">Young leaves</tissue>
    </source>
</reference>
<protein>
    <submittedName>
        <fullName evidence="1">Uncharacterized protein</fullName>
    </submittedName>
</protein>
<dbReference type="InterPro" id="IPR052091">
    <property type="entry name" value="Beta-ala_Activ/Resist"/>
</dbReference>